<keyword evidence="13" id="KW-1185">Reference proteome</keyword>
<evidence type="ECO:0000256" key="2">
    <source>
        <dbReference type="ARBA" id="ARBA00022630"/>
    </source>
</evidence>
<accession>A0A9J6RSF9</accession>
<dbReference type="InterPro" id="IPR036010">
    <property type="entry name" value="2Fe-2S_ferredoxin-like_sf"/>
</dbReference>
<dbReference type="Gene3D" id="2.40.30.10">
    <property type="entry name" value="Translation factors"/>
    <property type="match status" value="1"/>
</dbReference>
<feature type="domain" description="2Fe-2S ferredoxin-type" evidence="10">
    <location>
        <begin position="282"/>
        <end position="373"/>
    </location>
</feature>
<reference evidence="12 13" key="1">
    <citation type="submission" date="2022-12" db="EMBL/GenBank/DDBJ databases">
        <title>Dasania phycosphaerae sp. nov., isolated from particulate material of the south coast of Korea.</title>
        <authorList>
            <person name="Jiang Y."/>
        </authorList>
    </citation>
    <scope>NUCLEOTIDE SEQUENCE [LARGE SCALE GENOMIC DNA]</scope>
    <source>
        <strain evidence="12 13">GY-19</strain>
    </source>
</reference>
<evidence type="ECO:0000256" key="7">
    <source>
        <dbReference type="ARBA" id="ARBA00023004"/>
    </source>
</evidence>
<dbReference type="Gene3D" id="3.10.20.30">
    <property type="match status" value="1"/>
</dbReference>
<dbReference type="SUPFAM" id="SSF52343">
    <property type="entry name" value="Ferredoxin reductase-like, C-terminal NADP-linked domain"/>
    <property type="match status" value="1"/>
</dbReference>
<evidence type="ECO:0000256" key="3">
    <source>
        <dbReference type="ARBA" id="ARBA00022714"/>
    </source>
</evidence>
<dbReference type="Pfam" id="PF00970">
    <property type="entry name" value="FAD_binding_6"/>
    <property type="match status" value="1"/>
</dbReference>
<dbReference type="AlphaFoldDB" id="A0A9J6RSF9"/>
<evidence type="ECO:0000313" key="13">
    <source>
        <dbReference type="Proteomes" id="UP001069090"/>
    </source>
</evidence>
<keyword evidence="8" id="KW-0411">Iron-sulfur</keyword>
<evidence type="ECO:0000256" key="1">
    <source>
        <dbReference type="ARBA" id="ARBA00001974"/>
    </source>
</evidence>
<evidence type="ECO:0000313" key="12">
    <source>
        <dbReference type="EMBL" id="MCZ0867119.1"/>
    </source>
</evidence>
<dbReference type="PROSITE" id="PS51085">
    <property type="entry name" value="2FE2S_FER_2"/>
    <property type="match status" value="1"/>
</dbReference>
<dbReference type="CDD" id="cd06214">
    <property type="entry name" value="PA_degradation_oxidoreductase_like"/>
    <property type="match status" value="1"/>
</dbReference>
<dbReference type="CDD" id="cd00207">
    <property type="entry name" value="fer2"/>
    <property type="match status" value="1"/>
</dbReference>
<comment type="caution">
    <text evidence="12">The sequence shown here is derived from an EMBL/GenBank/DDBJ whole genome shotgun (WGS) entry which is preliminary data.</text>
</comment>
<keyword evidence="5" id="KW-0274">FAD</keyword>
<keyword evidence="3" id="KW-0001">2Fe-2S</keyword>
<dbReference type="InterPro" id="IPR012675">
    <property type="entry name" value="Beta-grasp_dom_sf"/>
</dbReference>
<dbReference type="InterPro" id="IPR006058">
    <property type="entry name" value="2Fe2S_fd_BS"/>
</dbReference>
<dbReference type="PANTHER" id="PTHR47354:SF8">
    <property type="entry name" value="1,2-PHENYLACETYL-COA EPOXIDASE, SUBUNIT E"/>
    <property type="match status" value="1"/>
</dbReference>
<evidence type="ECO:0000259" key="10">
    <source>
        <dbReference type="PROSITE" id="PS51085"/>
    </source>
</evidence>
<dbReference type="GO" id="GO:0046872">
    <property type="term" value="F:metal ion binding"/>
    <property type="evidence" value="ECO:0007669"/>
    <property type="project" value="UniProtKB-KW"/>
</dbReference>
<dbReference type="PROSITE" id="PS00197">
    <property type="entry name" value="2FE2S_FER_1"/>
    <property type="match status" value="1"/>
</dbReference>
<dbReference type="GO" id="GO:0050660">
    <property type="term" value="F:flavin adenine dinucleotide binding"/>
    <property type="evidence" value="ECO:0007669"/>
    <property type="project" value="TreeGrafter"/>
</dbReference>
<dbReference type="InterPro" id="IPR001041">
    <property type="entry name" value="2Fe-2S_ferredoxin-type"/>
</dbReference>
<comment type="cofactor">
    <cofactor evidence="9">
        <name>[2Fe-2S] cluster</name>
        <dbReference type="ChEBI" id="CHEBI:190135"/>
    </cofactor>
</comment>
<dbReference type="RefSeq" id="WP_258333049.1">
    <property type="nucleotide sequence ID" value="NZ_JAPTGG010000023.1"/>
</dbReference>
<dbReference type="InterPro" id="IPR011884">
    <property type="entry name" value="PaaE"/>
</dbReference>
<dbReference type="InterPro" id="IPR017938">
    <property type="entry name" value="Riboflavin_synthase-like_b-brl"/>
</dbReference>
<keyword evidence="6 12" id="KW-0560">Oxidoreductase</keyword>
<keyword evidence="2" id="KW-0285">Flavoprotein</keyword>
<dbReference type="InterPro" id="IPR050415">
    <property type="entry name" value="MRET"/>
</dbReference>
<evidence type="ECO:0000256" key="8">
    <source>
        <dbReference type="ARBA" id="ARBA00023014"/>
    </source>
</evidence>
<dbReference type="Pfam" id="PF00175">
    <property type="entry name" value="NAD_binding_1"/>
    <property type="match status" value="1"/>
</dbReference>
<dbReference type="PRINTS" id="PR00371">
    <property type="entry name" value="FPNCR"/>
</dbReference>
<proteinExistence type="predicted"/>
<dbReference type="Pfam" id="PF00111">
    <property type="entry name" value="Fer2"/>
    <property type="match status" value="1"/>
</dbReference>
<dbReference type="InterPro" id="IPR039261">
    <property type="entry name" value="FNR_nucleotide-bd"/>
</dbReference>
<protein>
    <submittedName>
        <fullName evidence="12">Phenylacetate-CoA oxygenase/reductase subunit PaaK</fullName>
        <ecNumber evidence="12">1.14.13.149</ecNumber>
    </submittedName>
</protein>
<dbReference type="SUPFAM" id="SSF54292">
    <property type="entry name" value="2Fe-2S ferredoxin-like"/>
    <property type="match status" value="1"/>
</dbReference>
<sequence length="373" mass="41658">MLNTATDKRPDSNFYPLTIANVQPETDTAICVSFTVPEQLREKFTFVQGQFLTLKAVINGEEVRRSYSICSGVNDGHLRVGIKRVRDGVFSNYANDTFKVGDSVEVMPPQGSFGTALNPDQKKNYMCLAVGSGITPMLSIIKSLLSIEPESQVTLIYGNRRSNSVMFKEELSFVKNRYLDRFQWINIMSQEDQGSELLNGRIDNKKGYMLQKQKLIDINNTDEAFICGPESMMSEVSRGFRMEGLKDTQIHYELFASSSEDSEARRAKAQQRVQDYGEEKTSKVTVKADGRAIQFNLATVGENILDAGMDNGMELPYSCKAGVCSTCKCKLVQGEVDMDIAHGLEPHEIEAGFILSCQAHPISEEVVVDFDQR</sequence>
<dbReference type="Proteomes" id="UP001069090">
    <property type="component" value="Unassembled WGS sequence"/>
</dbReference>
<dbReference type="PRINTS" id="PR00410">
    <property type="entry name" value="PHEHYDRXLASE"/>
</dbReference>
<evidence type="ECO:0000256" key="4">
    <source>
        <dbReference type="ARBA" id="ARBA00022723"/>
    </source>
</evidence>
<dbReference type="InterPro" id="IPR001709">
    <property type="entry name" value="Flavoprot_Pyr_Nucl_cyt_Rdtase"/>
</dbReference>
<dbReference type="Gene3D" id="3.40.50.80">
    <property type="entry name" value="Nucleotide-binding domain of ferredoxin-NADP reductase (FNR) module"/>
    <property type="match status" value="1"/>
</dbReference>
<dbReference type="GO" id="GO:0097266">
    <property type="term" value="F:phenylacetyl-CoA 1,2-epoxidase activity"/>
    <property type="evidence" value="ECO:0007669"/>
    <property type="project" value="UniProtKB-EC"/>
</dbReference>
<dbReference type="EMBL" id="JAPTGG010000023">
    <property type="protein sequence ID" value="MCZ0867119.1"/>
    <property type="molecule type" value="Genomic_DNA"/>
</dbReference>
<dbReference type="PROSITE" id="PS51384">
    <property type="entry name" value="FAD_FR"/>
    <property type="match status" value="1"/>
</dbReference>
<dbReference type="InterPro" id="IPR017927">
    <property type="entry name" value="FAD-bd_FR_type"/>
</dbReference>
<evidence type="ECO:0000259" key="11">
    <source>
        <dbReference type="PROSITE" id="PS51384"/>
    </source>
</evidence>
<keyword evidence="4" id="KW-0479">Metal-binding</keyword>
<gene>
    <name evidence="12" type="primary">paaK</name>
    <name evidence="12" type="ORF">O0V09_18130</name>
</gene>
<dbReference type="GO" id="GO:0010124">
    <property type="term" value="P:phenylacetate catabolic process"/>
    <property type="evidence" value="ECO:0007669"/>
    <property type="project" value="InterPro"/>
</dbReference>
<dbReference type="NCBIfam" id="TIGR02160">
    <property type="entry name" value="PA_CoA_Oxy5"/>
    <property type="match status" value="1"/>
</dbReference>
<evidence type="ECO:0000256" key="9">
    <source>
        <dbReference type="ARBA" id="ARBA00034078"/>
    </source>
</evidence>
<dbReference type="PANTHER" id="PTHR47354">
    <property type="entry name" value="NADH OXIDOREDUCTASE HCR"/>
    <property type="match status" value="1"/>
</dbReference>
<comment type="cofactor">
    <cofactor evidence="1">
        <name>FAD</name>
        <dbReference type="ChEBI" id="CHEBI:57692"/>
    </cofactor>
</comment>
<evidence type="ECO:0000256" key="5">
    <source>
        <dbReference type="ARBA" id="ARBA00022827"/>
    </source>
</evidence>
<organism evidence="12 13">
    <name type="scientific">Dasania phycosphaerae</name>
    <dbReference type="NCBI Taxonomy" id="2950436"/>
    <lineage>
        <taxon>Bacteria</taxon>
        <taxon>Pseudomonadati</taxon>
        <taxon>Pseudomonadota</taxon>
        <taxon>Gammaproteobacteria</taxon>
        <taxon>Cellvibrionales</taxon>
        <taxon>Spongiibacteraceae</taxon>
        <taxon>Dasania</taxon>
    </lineage>
</organism>
<dbReference type="EC" id="1.14.13.149" evidence="12"/>
<evidence type="ECO:0000256" key="6">
    <source>
        <dbReference type="ARBA" id="ARBA00023002"/>
    </source>
</evidence>
<name>A0A9J6RSF9_9GAMM</name>
<dbReference type="SUPFAM" id="SSF63380">
    <property type="entry name" value="Riboflavin synthase domain-like"/>
    <property type="match status" value="1"/>
</dbReference>
<keyword evidence="7" id="KW-0408">Iron</keyword>
<feature type="domain" description="FAD-binding FR-type" evidence="11">
    <location>
        <begin position="12"/>
        <end position="116"/>
    </location>
</feature>
<dbReference type="GO" id="GO:0051537">
    <property type="term" value="F:2 iron, 2 sulfur cluster binding"/>
    <property type="evidence" value="ECO:0007669"/>
    <property type="project" value="UniProtKB-KW"/>
</dbReference>
<dbReference type="InterPro" id="IPR001433">
    <property type="entry name" value="OxRdtase_FAD/NAD-bd"/>
</dbReference>
<dbReference type="InterPro" id="IPR008333">
    <property type="entry name" value="Cbr1-like_FAD-bd_dom"/>
</dbReference>